<dbReference type="GO" id="GO:0016787">
    <property type="term" value="F:hydrolase activity"/>
    <property type="evidence" value="ECO:0007669"/>
    <property type="project" value="UniProtKB-KW"/>
</dbReference>
<protein>
    <submittedName>
        <fullName evidence="2">Rhamnogalacturonyl hydrolase YesR</fullName>
    </submittedName>
</protein>
<dbReference type="Proteomes" id="UP000283387">
    <property type="component" value="Unassembled WGS sequence"/>
</dbReference>
<accession>A0A419W4F7</accession>
<organism evidence="2 3">
    <name type="scientific">Mangrovibacterium diazotrophicum</name>
    <dbReference type="NCBI Taxonomy" id="1261403"/>
    <lineage>
        <taxon>Bacteria</taxon>
        <taxon>Pseudomonadati</taxon>
        <taxon>Bacteroidota</taxon>
        <taxon>Bacteroidia</taxon>
        <taxon>Marinilabiliales</taxon>
        <taxon>Prolixibacteraceae</taxon>
        <taxon>Mangrovibacterium</taxon>
    </lineage>
</organism>
<dbReference type="GO" id="GO:0005975">
    <property type="term" value="P:carbohydrate metabolic process"/>
    <property type="evidence" value="ECO:0007669"/>
    <property type="project" value="InterPro"/>
</dbReference>
<name>A0A419W4F7_9BACT</name>
<dbReference type="PANTHER" id="PTHR33886">
    <property type="entry name" value="UNSATURATED RHAMNOGALACTURONAN HYDROLASE (EUROFUNG)"/>
    <property type="match status" value="1"/>
</dbReference>
<dbReference type="InterPro" id="IPR010905">
    <property type="entry name" value="Glyco_hydro_88"/>
</dbReference>
<dbReference type="PANTHER" id="PTHR33886:SF8">
    <property type="entry name" value="UNSATURATED RHAMNOGALACTURONAN HYDROLASE (EUROFUNG)"/>
    <property type="match status" value="1"/>
</dbReference>
<dbReference type="RefSeq" id="WP_211337971.1">
    <property type="nucleotide sequence ID" value="NZ_RAPN01000001.1"/>
</dbReference>
<dbReference type="InterPro" id="IPR008928">
    <property type="entry name" value="6-hairpin_glycosidase_sf"/>
</dbReference>
<keyword evidence="1 2" id="KW-0378">Hydrolase</keyword>
<comment type="caution">
    <text evidence="2">The sequence shown here is derived from an EMBL/GenBank/DDBJ whole genome shotgun (WGS) entry which is preliminary data.</text>
</comment>
<gene>
    <name evidence="2" type="ORF">BC643_0681</name>
</gene>
<sequence>MIKLFSLTVILTIGLTMAYFDSFHIGEHNSSNNTNLILYRKIPNRIYAEQSDSILKFNEVESVGKQLVNQFLTTEHLLHNGKWIHYAEVCTWLGATRFAQSVRDTVLLLKLQERFDVLMTSESDLLPVKNHVDLNMFGCLPLEFYEITGDRKYFEMGIPYAITQWEIPNDATPEQQEFASDGYSWQTRLWIDDMYMITIIQSQAYRATGDRKYIDRAAQEMAFYLNRLQRPNGLFFHAPDVPFYWARGNGWMAAGMTELLKALPEDNLNRDVILDAYLKMMKSLKEHQGKNGLWNQLVDHPDFWTETSGSAMFTYALITGLQRGWLDEAEYGQVVEKAWNAMTKYINDKGEVREVCVGTNKQNDLEYYRNRPRITGDFHGQAPYLWCATALLEWSKTRR</sequence>
<dbReference type="EMBL" id="RAPN01000001">
    <property type="protein sequence ID" value="RKD90344.1"/>
    <property type="molecule type" value="Genomic_DNA"/>
</dbReference>
<evidence type="ECO:0000313" key="3">
    <source>
        <dbReference type="Proteomes" id="UP000283387"/>
    </source>
</evidence>
<dbReference type="InterPro" id="IPR052043">
    <property type="entry name" value="PolySaccharide_Degr_Enz"/>
</dbReference>
<reference evidence="2 3" key="1">
    <citation type="submission" date="2018-09" db="EMBL/GenBank/DDBJ databases">
        <title>Genomic Encyclopedia of Archaeal and Bacterial Type Strains, Phase II (KMG-II): from individual species to whole genera.</title>
        <authorList>
            <person name="Goeker M."/>
        </authorList>
    </citation>
    <scope>NUCLEOTIDE SEQUENCE [LARGE SCALE GENOMIC DNA]</scope>
    <source>
        <strain evidence="2 3">DSM 27148</strain>
    </source>
</reference>
<evidence type="ECO:0000313" key="2">
    <source>
        <dbReference type="EMBL" id="RKD90344.1"/>
    </source>
</evidence>
<dbReference type="InterPro" id="IPR012341">
    <property type="entry name" value="6hp_glycosidase-like_sf"/>
</dbReference>
<dbReference type="SUPFAM" id="SSF48208">
    <property type="entry name" value="Six-hairpin glycosidases"/>
    <property type="match status" value="1"/>
</dbReference>
<dbReference type="Pfam" id="PF07470">
    <property type="entry name" value="Glyco_hydro_88"/>
    <property type="match status" value="1"/>
</dbReference>
<dbReference type="Gene3D" id="1.50.10.10">
    <property type="match status" value="1"/>
</dbReference>
<proteinExistence type="predicted"/>
<keyword evidence="3" id="KW-1185">Reference proteome</keyword>
<evidence type="ECO:0000256" key="1">
    <source>
        <dbReference type="ARBA" id="ARBA00022801"/>
    </source>
</evidence>
<dbReference type="AlphaFoldDB" id="A0A419W4F7"/>